<dbReference type="AlphaFoldDB" id="A0A6M3K0T7"/>
<name>A0A6M3K0T7_9ZZZZ</name>
<proteinExistence type="predicted"/>
<gene>
    <name evidence="2" type="ORF">MM415A01889_0007</name>
    <name evidence="1" type="ORF">MM415B00778_0032</name>
</gene>
<reference evidence="2" key="1">
    <citation type="submission" date="2020-03" db="EMBL/GenBank/DDBJ databases">
        <title>The deep terrestrial virosphere.</title>
        <authorList>
            <person name="Holmfeldt K."/>
            <person name="Nilsson E."/>
            <person name="Simone D."/>
            <person name="Lopez-Fernandez M."/>
            <person name="Wu X."/>
            <person name="de Brujin I."/>
            <person name="Lundin D."/>
            <person name="Andersson A."/>
            <person name="Bertilsson S."/>
            <person name="Dopson M."/>
        </authorList>
    </citation>
    <scope>NUCLEOTIDE SEQUENCE</scope>
    <source>
        <strain evidence="2">MM415A01889</strain>
        <strain evidence="1">MM415B00778</strain>
    </source>
</reference>
<protein>
    <submittedName>
        <fullName evidence="2">Uncharacterized protein</fullName>
    </submittedName>
</protein>
<evidence type="ECO:0000313" key="2">
    <source>
        <dbReference type="EMBL" id="QJA74952.1"/>
    </source>
</evidence>
<dbReference type="EMBL" id="MT141472">
    <property type="protein sequence ID" value="QJA62498.1"/>
    <property type="molecule type" value="Genomic_DNA"/>
</dbReference>
<accession>A0A6M3K0T7</accession>
<evidence type="ECO:0000313" key="1">
    <source>
        <dbReference type="EMBL" id="QJA62498.1"/>
    </source>
</evidence>
<sequence length="77" mass="9359">MKCPHCTMEIDIDKMTWKKYCNVIRNTRQDVKDCCMTDCDCYDHKFTKECYTCLSCNPYRTKGIRQIINEIFRETRE</sequence>
<organism evidence="2">
    <name type="scientific">viral metagenome</name>
    <dbReference type="NCBI Taxonomy" id="1070528"/>
    <lineage>
        <taxon>unclassified sequences</taxon>
        <taxon>metagenomes</taxon>
        <taxon>organismal metagenomes</taxon>
    </lineage>
</organism>
<dbReference type="EMBL" id="MT142131">
    <property type="protein sequence ID" value="QJA74952.1"/>
    <property type="molecule type" value="Genomic_DNA"/>
</dbReference>